<dbReference type="RefSeq" id="WP_058500721.1">
    <property type="nucleotide sequence ID" value="NZ_CAAAJA010000023.1"/>
</dbReference>
<feature type="transmembrane region" description="Helical" evidence="6">
    <location>
        <begin position="157"/>
        <end position="177"/>
    </location>
</feature>
<protein>
    <submittedName>
        <fullName evidence="7 8">Decaprenyl-phosphate phosphoribosyltransferase</fullName>
        <ecNumber evidence="8">2.4.2.45</ecNumber>
    </submittedName>
</protein>
<feature type="transmembrane region" description="Helical" evidence="6">
    <location>
        <begin position="133"/>
        <end position="151"/>
    </location>
</feature>
<feature type="transmembrane region" description="Helical" evidence="6">
    <location>
        <begin position="103"/>
        <end position="121"/>
    </location>
</feature>
<evidence type="ECO:0000256" key="3">
    <source>
        <dbReference type="ARBA" id="ARBA00022692"/>
    </source>
</evidence>
<dbReference type="InterPro" id="IPR000537">
    <property type="entry name" value="UbiA_prenyltransferase"/>
</dbReference>
<evidence type="ECO:0000256" key="1">
    <source>
        <dbReference type="ARBA" id="ARBA00004141"/>
    </source>
</evidence>
<proteinExistence type="predicted"/>
<keyword evidence="2" id="KW-1003">Cell membrane</keyword>
<comment type="subcellular location">
    <subcellularLocation>
        <location evidence="1">Membrane</location>
        <topology evidence="1">Multi-pass membrane protein</topology>
    </subcellularLocation>
</comment>
<dbReference type="EC" id="2.4.2.45" evidence="8"/>
<evidence type="ECO:0000256" key="5">
    <source>
        <dbReference type="ARBA" id="ARBA00023136"/>
    </source>
</evidence>
<dbReference type="Proteomes" id="UP000295517">
    <property type="component" value="Chromosome"/>
</dbReference>
<evidence type="ECO:0000313" key="9">
    <source>
        <dbReference type="Proteomes" id="UP000054761"/>
    </source>
</evidence>
<dbReference type="PATRIC" id="fig|454.4.peg.347"/>
<evidence type="ECO:0000256" key="4">
    <source>
        <dbReference type="ARBA" id="ARBA00022989"/>
    </source>
</evidence>
<keyword evidence="7" id="KW-0808">Transferase</keyword>
<evidence type="ECO:0000256" key="2">
    <source>
        <dbReference type="ARBA" id="ARBA00022475"/>
    </source>
</evidence>
<dbReference type="OrthoDB" id="9803632at2"/>
<reference evidence="7 9" key="1">
    <citation type="submission" date="2015-11" db="EMBL/GenBank/DDBJ databases">
        <title>Genomic analysis of 38 Legionella species identifies large and diverse effector repertoires.</title>
        <authorList>
            <person name="Burstein D."/>
            <person name="Amaro F."/>
            <person name="Zusman T."/>
            <person name="Lifshitz Z."/>
            <person name="Cohen O."/>
            <person name="Gilbert J.A."/>
            <person name="Pupko T."/>
            <person name="Shuman H.A."/>
            <person name="Segal G."/>
        </authorList>
    </citation>
    <scope>NUCLEOTIDE SEQUENCE [LARGE SCALE GENOMIC DNA]</scope>
    <source>
        <strain evidence="7 9">Bercovier 4</strain>
    </source>
</reference>
<keyword evidence="5 6" id="KW-0472">Membrane</keyword>
<accession>A0A0W0WMU6</accession>
<dbReference type="EMBL" id="CP038254">
    <property type="protein sequence ID" value="QBR84487.1"/>
    <property type="molecule type" value="Genomic_DNA"/>
</dbReference>
<organism evidence="7 9">
    <name type="scientific">Legionella israelensis</name>
    <dbReference type="NCBI Taxonomy" id="454"/>
    <lineage>
        <taxon>Bacteria</taxon>
        <taxon>Pseudomonadati</taxon>
        <taxon>Pseudomonadota</taxon>
        <taxon>Gammaproteobacteria</taxon>
        <taxon>Legionellales</taxon>
        <taxon>Legionellaceae</taxon>
        <taxon>Legionella</taxon>
    </lineage>
</organism>
<evidence type="ECO:0000313" key="8">
    <source>
        <dbReference type="EMBL" id="QBR84487.1"/>
    </source>
</evidence>
<dbReference type="Proteomes" id="UP000054761">
    <property type="component" value="Unassembled WGS sequence"/>
</dbReference>
<dbReference type="Pfam" id="PF01040">
    <property type="entry name" value="UbiA"/>
    <property type="match status" value="1"/>
</dbReference>
<dbReference type="AlphaFoldDB" id="A0A0W0WMU6"/>
<dbReference type="GO" id="GO:0016757">
    <property type="term" value="F:glycosyltransferase activity"/>
    <property type="evidence" value="ECO:0007669"/>
    <property type="project" value="UniProtKB-KW"/>
</dbReference>
<feature type="transmembrane region" description="Helical" evidence="6">
    <location>
        <begin position="198"/>
        <end position="220"/>
    </location>
</feature>
<dbReference type="GO" id="GO:0016020">
    <property type="term" value="C:membrane"/>
    <property type="evidence" value="ECO:0007669"/>
    <property type="project" value="UniProtKB-SubCell"/>
</dbReference>
<dbReference type="NCBIfam" id="NF008977">
    <property type="entry name" value="PRK12324.1-2"/>
    <property type="match status" value="1"/>
</dbReference>
<feature type="transmembrane region" description="Helical" evidence="6">
    <location>
        <begin position="256"/>
        <end position="280"/>
    </location>
</feature>
<dbReference type="STRING" id="454.Lisr_0333"/>
<feature type="transmembrane region" description="Helical" evidence="6">
    <location>
        <begin position="34"/>
        <end position="55"/>
    </location>
</feature>
<evidence type="ECO:0000313" key="10">
    <source>
        <dbReference type="Proteomes" id="UP000295517"/>
    </source>
</evidence>
<dbReference type="InterPro" id="IPR044878">
    <property type="entry name" value="UbiA_sf"/>
</dbReference>
<gene>
    <name evidence="8" type="ORF">E3983_09010</name>
    <name evidence="7" type="ORF">Lisr_0333</name>
</gene>
<evidence type="ECO:0000256" key="6">
    <source>
        <dbReference type="SAM" id="Phobius"/>
    </source>
</evidence>
<dbReference type="CDD" id="cd13963">
    <property type="entry name" value="PT_UbiA_2"/>
    <property type="match status" value="1"/>
</dbReference>
<keyword evidence="9" id="KW-1185">Reference proteome</keyword>
<feature type="transmembrane region" description="Helical" evidence="6">
    <location>
        <begin position="75"/>
        <end position="97"/>
    </location>
</feature>
<dbReference type="EMBL" id="LNYH01000009">
    <property type="protein sequence ID" value="KTD33625.1"/>
    <property type="molecule type" value="Genomic_DNA"/>
</dbReference>
<keyword evidence="7" id="KW-0328">Glycosyltransferase</keyword>
<dbReference type="GO" id="GO:0016765">
    <property type="term" value="F:transferase activity, transferring alkyl or aryl (other than methyl) groups"/>
    <property type="evidence" value="ECO:0007669"/>
    <property type="project" value="InterPro"/>
</dbReference>
<name>A0A0W0WMU6_9GAMM</name>
<feature type="transmembrane region" description="Helical" evidence="6">
    <location>
        <begin position="226"/>
        <end position="244"/>
    </location>
</feature>
<reference evidence="8 10" key="2">
    <citation type="submission" date="2019-03" db="EMBL/GenBank/DDBJ databases">
        <title>Diverse conjugative elements silence natural transformation in Legionella species.</title>
        <authorList>
            <person name="Durieux I."/>
            <person name="Ginevra C."/>
            <person name="Attaiech L."/>
            <person name="Picq K."/>
            <person name="Juan P.A."/>
            <person name="Jarraud S."/>
            <person name="Charpentier X."/>
        </authorList>
    </citation>
    <scope>NUCLEOTIDE SEQUENCE [LARGE SCALE GENOMIC DNA]</scope>
    <source>
        <strain evidence="8 10">HL-0427-4011</strain>
    </source>
</reference>
<evidence type="ECO:0000313" key="7">
    <source>
        <dbReference type="EMBL" id="KTD33625.1"/>
    </source>
</evidence>
<keyword evidence="3 6" id="KW-0812">Transmembrane</keyword>
<sequence>MTRLKDFYLLLRPSHWSKSGFVLLGVFYAEAFNYLGVALLAALSFCLTASSVYIYNDIQDRKEDILHPQKRNRPLARGSISISGATYLLSGLLISAFVLAWNISVMLLLILSFYLLVNLAYNHFLKLIPIMDVSCIALGFMLRVLAGTIGIGLPISWWLTITVTLLSFFIALSKRRLELQLGLKHSARKVLKKYNKKVLKTLMILSGLGSFISYLLYTIYAKNESFYFMLTLPFAAFALWRFIWLTSLSHKNDDPVNVFLSDGLSFLNLLCFVLLTYMALRQ</sequence>
<dbReference type="Gene3D" id="1.10.357.140">
    <property type="entry name" value="UbiA prenyltransferase"/>
    <property type="match status" value="1"/>
</dbReference>
<keyword evidence="4 6" id="KW-1133">Transmembrane helix</keyword>